<dbReference type="Proteomes" id="UP000198398">
    <property type="component" value="Chromosome"/>
</dbReference>
<proteinExistence type="inferred from homology"/>
<protein>
    <recommendedName>
        <fullName evidence="2">YCII-related domain-containing protein</fullName>
    </recommendedName>
</protein>
<dbReference type="Pfam" id="PF03795">
    <property type="entry name" value="YCII"/>
    <property type="match status" value="1"/>
</dbReference>
<dbReference type="InterPro" id="IPR005545">
    <property type="entry name" value="YCII"/>
</dbReference>
<organism evidence="3 4">
    <name type="scientific">Brachybacterium avium</name>
    <dbReference type="NCBI Taxonomy" id="2017485"/>
    <lineage>
        <taxon>Bacteria</taxon>
        <taxon>Bacillati</taxon>
        <taxon>Actinomycetota</taxon>
        <taxon>Actinomycetes</taxon>
        <taxon>Micrococcales</taxon>
        <taxon>Dermabacteraceae</taxon>
        <taxon>Brachybacterium</taxon>
    </lineage>
</organism>
<evidence type="ECO:0000313" key="4">
    <source>
        <dbReference type="Proteomes" id="UP000198398"/>
    </source>
</evidence>
<reference evidence="4" key="1">
    <citation type="submission" date="2017-07" db="EMBL/GenBank/DDBJ databases">
        <title>Brachybacterium sp. VR2415.</title>
        <authorList>
            <person name="Tak E.J."/>
            <person name="Bae J.-W."/>
        </authorList>
    </citation>
    <scope>NUCLEOTIDE SEQUENCE [LARGE SCALE GENOMIC DNA]</scope>
    <source>
        <strain evidence="4">VR2415</strain>
    </source>
</reference>
<accession>A0A220UE31</accession>
<dbReference type="EMBL" id="CP022316">
    <property type="protein sequence ID" value="ASK65973.1"/>
    <property type="molecule type" value="Genomic_DNA"/>
</dbReference>
<comment type="similarity">
    <text evidence="1">Belongs to the YciI family.</text>
</comment>
<dbReference type="SUPFAM" id="SSF54909">
    <property type="entry name" value="Dimeric alpha+beta barrel"/>
    <property type="match status" value="1"/>
</dbReference>
<dbReference type="InterPro" id="IPR011008">
    <property type="entry name" value="Dimeric_a/b-barrel"/>
</dbReference>
<dbReference type="RefSeq" id="WP_089065214.1">
    <property type="nucleotide sequence ID" value="NZ_CP022316.1"/>
</dbReference>
<dbReference type="AlphaFoldDB" id="A0A220UE31"/>
<feature type="domain" description="YCII-related" evidence="2">
    <location>
        <begin position="7"/>
        <end position="85"/>
    </location>
</feature>
<evidence type="ECO:0000256" key="1">
    <source>
        <dbReference type="ARBA" id="ARBA00007689"/>
    </source>
</evidence>
<evidence type="ECO:0000259" key="2">
    <source>
        <dbReference type="Pfam" id="PF03795"/>
    </source>
</evidence>
<keyword evidence="4" id="KW-1185">Reference proteome</keyword>
<gene>
    <name evidence="3" type="ORF">CFK39_09235</name>
</gene>
<dbReference type="Gene3D" id="3.30.70.1060">
    <property type="entry name" value="Dimeric alpha+beta barrel"/>
    <property type="match status" value="1"/>
</dbReference>
<sequence length="94" mass="10320">MAIFAVQYTYTDDAQRVATFRPEHREHLSELRREGTLLLAGALDGDPGALLIVVADSAEDALAKLDGDPFKRERVIVDRDAREWSVAIGELPGA</sequence>
<dbReference type="OrthoDB" id="8968203at2"/>
<name>A0A220UE31_9MICO</name>
<evidence type="ECO:0000313" key="3">
    <source>
        <dbReference type="EMBL" id="ASK65973.1"/>
    </source>
</evidence>
<dbReference type="KEGG" id="brv:CFK39_09235"/>